<dbReference type="CDD" id="cd06261">
    <property type="entry name" value="TM_PBP2"/>
    <property type="match status" value="2"/>
</dbReference>
<evidence type="ECO:0000256" key="2">
    <source>
        <dbReference type="ARBA" id="ARBA00022448"/>
    </source>
</evidence>
<feature type="transmembrane region" description="Helical" evidence="8">
    <location>
        <begin position="419"/>
        <end position="436"/>
    </location>
</feature>
<evidence type="ECO:0000256" key="6">
    <source>
        <dbReference type="ARBA" id="ARBA00022989"/>
    </source>
</evidence>
<feature type="transmembrane region" description="Helical" evidence="8">
    <location>
        <begin position="136"/>
        <end position="159"/>
    </location>
</feature>
<dbReference type="Gene3D" id="1.10.3720.10">
    <property type="entry name" value="MetI-like"/>
    <property type="match status" value="2"/>
</dbReference>
<feature type="transmembrane region" description="Helical" evidence="8">
    <location>
        <begin position="352"/>
        <end position="374"/>
    </location>
</feature>
<keyword evidence="7 8" id="KW-0472">Membrane</keyword>
<name>A0A1H3U4P7_9BACI</name>
<gene>
    <name evidence="10" type="ORF">SAMN05421736_11872</name>
</gene>
<dbReference type="GO" id="GO:0005886">
    <property type="term" value="C:plasma membrane"/>
    <property type="evidence" value="ECO:0007669"/>
    <property type="project" value="UniProtKB-SubCell"/>
</dbReference>
<feature type="domain" description="ABC transmembrane type-1" evidence="9">
    <location>
        <begin position="348"/>
        <end position="540"/>
    </location>
</feature>
<protein>
    <submittedName>
        <fullName evidence="10">Iron(III) transport system permease protein</fullName>
    </submittedName>
</protein>
<evidence type="ECO:0000259" key="9">
    <source>
        <dbReference type="PROSITE" id="PS50928"/>
    </source>
</evidence>
<feature type="transmembrane region" description="Helical" evidence="8">
    <location>
        <begin position="54"/>
        <end position="81"/>
    </location>
</feature>
<dbReference type="PROSITE" id="PS50928">
    <property type="entry name" value="ABC_TM1"/>
    <property type="match status" value="2"/>
</dbReference>
<keyword evidence="6 8" id="KW-1133">Transmembrane helix</keyword>
<proteinExistence type="inferred from homology"/>
<evidence type="ECO:0000256" key="5">
    <source>
        <dbReference type="ARBA" id="ARBA00022692"/>
    </source>
</evidence>
<keyword evidence="4" id="KW-0997">Cell inner membrane</keyword>
<feature type="transmembrane region" description="Helical" evidence="8">
    <location>
        <begin position="468"/>
        <end position="489"/>
    </location>
</feature>
<comment type="subcellular location">
    <subcellularLocation>
        <location evidence="1">Cell inner membrane</location>
        <topology evidence="1">Multi-pass membrane protein</topology>
    </subcellularLocation>
    <subcellularLocation>
        <location evidence="8">Cell membrane</location>
        <topology evidence="8">Multi-pass membrane protein</topology>
    </subcellularLocation>
</comment>
<dbReference type="InterPro" id="IPR035906">
    <property type="entry name" value="MetI-like_sf"/>
</dbReference>
<feature type="transmembrane region" description="Helical" evidence="8">
    <location>
        <begin position="292"/>
        <end position="311"/>
    </location>
</feature>
<feature type="transmembrane region" description="Helical" evidence="8">
    <location>
        <begin position="519"/>
        <end position="540"/>
    </location>
</feature>
<organism evidence="10 11">
    <name type="scientific">Evansella caseinilytica</name>
    <dbReference type="NCBI Taxonomy" id="1503961"/>
    <lineage>
        <taxon>Bacteria</taxon>
        <taxon>Bacillati</taxon>
        <taxon>Bacillota</taxon>
        <taxon>Bacilli</taxon>
        <taxon>Bacillales</taxon>
        <taxon>Bacillaceae</taxon>
        <taxon>Evansella</taxon>
    </lineage>
</organism>
<keyword evidence="3" id="KW-1003">Cell membrane</keyword>
<reference evidence="11" key="1">
    <citation type="submission" date="2016-10" db="EMBL/GenBank/DDBJ databases">
        <authorList>
            <person name="Varghese N."/>
            <person name="Submissions S."/>
        </authorList>
    </citation>
    <scope>NUCLEOTIDE SEQUENCE [LARGE SCALE GENOMIC DNA]</scope>
    <source>
        <strain evidence="11">SP</strain>
    </source>
</reference>
<dbReference type="GO" id="GO:0055085">
    <property type="term" value="P:transmembrane transport"/>
    <property type="evidence" value="ECO:0007669"/>
    <property type="project" value="InterPro"/>
</dbReference>
<feature type="transmembrane region" description="Helical" evidence="8">
    <location>
        <begin position="242"/>
        <end position="262"/>
    </location>
</feature>
<dbReference type="PANTHER" id="PTHR43357">
    <property type="entry name" value="INNER MEMBRANE ABC TRANSPORTER PERMEASE PROTEIN YDCV"/>
    <property type="match status" value="1"/>
</dbReference>
<evidence type="ECO:0000256" key="3">
    <source>
        <dbReference type="ARBA" id="ARBA00022475"/>
    </source>
</evidence>
<evidence type="ECO:0000256" key="4">
    <source>
        <dbReference type="ARBA" id="ARBA00022519"/>
    </source>
</evidence>
<keyword evidence="5 8" id="KW-0812">Transmembrane</keyword>
<evidence type="ECO:0000256" key="8">
    <source>
        <dbReference type="RuleBase" id="RU363032"/>
    </source>
</evidence>
<feature type="transmembrane region" description="Helical" evidence="8">
    <location>
        <begin position="386"/>
        <end position="407"/>
    </location>
</feature>
<evidence type="ECO:0000256" key="1">
    <source>
        <dbReference type="ARBA" id="ARBA00004429"/>
    </source>
</evidence>
<dbReference type="Pfam" id="PF00528">
    <property type="entry name" value="BPD_transp_1"/>
    <property type="match status" value="2"/>
</dbReference>
<dbReference type="OrthoDB" id="57323at2"/>
<feature type="transmembrane region" description="Helical" evidence="8">
    <location>
        <begin position="93"/>
        <end position="116"/>
    </location>
</feature>
<evidence type="ECO:0000256" key="7">
    <source>
        <dbReference type="ARBA" id="ARBA00023136"/>
    </source>
</evidence>
<keyword evidence="11" id="KW-1185">Reference proteome</keyword>
<dbReference type="STRING" id="1503961.SAMN05421736_11872"/>
<dbReference type="EMBL" id="FNPI01000018">
    <property type="protein sequence ID" value="SDZ57446.1"/>
    <property type="molecule type" value="Genomic_DNA"/>
</dbReference>
<evidence type="ECO:0000313" key="10">
    <source>
        <dbReference type="EMBL" id="SDZ57446.1"/>
    </source>
</evidence>
<sequence>MWNKAIQHGNKLAAITVLAVLVLFPLTLILLQSVMPDQQFLGIAPFLELTDDKYVSILINSILLGLGVVAGATALAAPLAFFMARTSLGRHRWIDIVLIIPFMTPPYIGAMGWMLMMQRNGYAEQMLPLLKNVTPYFFSYFGMVLVMSLHLFPFIYLIMRNTLENIGGRLEEAGIVHGGTFRYRLRKIVIPLFAAGYSMGALLVFVKTIGEFGTPVTLGNRIGFYVLTSEIHRYASTWPIDFGKAALLSTLLLSVSMTVWYFQQWFANRRHVKVVTGKGQTKAIYPLGWKSIFVWGYLVFVLLLSIGVPYFSVITTALLKVQGNGLALDNVTLAHIIELFASDGKKALWNSVWLASIAATVSAALGIWLAILVMKRNGAAEKVLDFLSLAPNTVPGIVMVVGLILFWNAAWNTAGVYNTWMMLVLTYTVLYLPFTIQNIKALYGQLGQSMFQAAKVSGASAFFQFRTVLLPLLLPGIVAGWMMSFTISMRELVGSLLLRPPNMHTSATFIYSQFEQGTAAVGMAMALVSVGLTTAILIVAEQIKSRSQAYRST</sequence>
<dbReference type="Proteomes" id="UP000198935">
    <property type="component" value="Unassembled WGS sequence"/>
</dbReference>
<evidence type="ECO:0000313" key="11">
    <source>
        <dbReference type="Proteomes" id="UP000198935"/>
    </source>
</evidence>
<keyword evidence="2 8" id="KW-0813">Transport</keyword>
<dbReference type="InterPro" id="IPR000515">
    <property type="entry name" value="MetI-like"/>
</dbReference>
<feature type="domain" description="ABC transmembrane type-1" evidence="9">
    <location>
        <begin position="58"/>
        <end position="263"/>
    </location>
</feature>
<dbReference type="PANTHER" id="PTHR43357:SF4">
    <property type="entry name" value="INNER MEMBRANE ABC TRANSPORTER PERMEASE PROTEIN YDCV"/>
    <property type="match status" value="1"/>
</dbReference>
<accession>A0A1H3U4P7</accession>
<feature type="transmembrane region" description="Helical" evidence="8">
    <location>
        <begin position="188"/>
        <end position="206"/>
    </location>
</feature>
<comment type="similarity">
    <text evidence="8">Belongs to the binding-protein-dependent transport system permease family.</text>
</comment>
<dbReference type="SUPFAM" id="SSF161098">
    <property type="entry name" value="MetI-like"/>
    <property type="match status" value="2"/>
</dbReference>
<dbReference type="AlphaFoldDB" id="A0A1H3U4P7"/>
<feature type="transmembrane region" description="Helical" evidence="8">
    <location>
        <begin position="12"/>
        <end position="34"/>
    </location>
</feature>